<proteinExistence type="predicted"/>
<dbReference type="AlphaFoldDB" id="A0A1G7QMA2"/>
<evidence type="ECO:0000313" key="3">
    <source>
        <dbReference type="Proteomes" id="UP000183404"/>
    </source>
</evidence>
<organism evidence="2 3">
    <name type="scientific">Thermoanaerobacter thermohydrosulfuricus</name>
    <name type="common">Clostridium thermohydrosulfuricum</name>
    <dbReference type="NCBI Taxonomy" id="1516"/>
    <lineage>
        <taxon>Bacteria</taxon>
        <taxon>Bacillati</taxon>
        <taxon>Bacillota</taxon>
        <taxon>Clostridia</taxon>
        <taxon>Thermoanaerobacterales</taxon>
        <taxon>Thermoanaerobacteraceae</taxon>
        <taxon>Thermoanaerobacter</taxon>
    </lineage>
</organism>
<dbReference type="InterPro" id="IPR037232">
    <property type="entry name" value="NADH_quin_OxRdtase_su_C/D-like"/>
</dbReference>
<accession>A0A1G7QMA2</accession>
<dbReference type="PIRSF" id="PIRSF036585">
    <property type="entry name" value="EchD"/>
    <property type="match status" value="1"/>
</dbReference>
<dbReference type="InterPro" id="IPR001268">
    <property type="entry name" value="NADH_UbQ_OxRdtase_30kDa_su"/>
</dbReference>
<dbReference type="RefSeq" id="WP_019907185.1">
    <property type="nucleotide sequence ID" value="NZ_FNBS01000036.1"/>
</dbReference>
<evidence type="ECO:0000313" key="2">
    <source>
        <dbReference type="EMBL" id="SDF99605.1"/>
    </source>
</evidence>
<dbReference type="Gene3D" id="3.30.460.80">
    <property type="entry name" value="NADH:ubiquinone oxidoreductase, 30kDa subunit"/>
    <property type="match status" value="1"/>
</dbReference>
<dbReference type="GO" id="GO:0008137">
    <property type="term" value="F:NADH dehydrogenase (ubiquinone) activity"/>
    <property type="evidence" value="ECO:0007669"/>
    <property type="project" value="InterPro"/>
</dbReference>
<dbReference type="Pfam" id="PF00329">
    <property type="entry name" value="Complex1_30kDa"/>
    <property type="match status" value="1"/>
</dbReference>
<dbReference type="Proteomes" id="UP000183404">
    <property type="component" value="Unassembled WGS sequence"/>
</dbReference>
<reference evidence="2 3" key="1">
    <citation type="submission" date="2016-10" db="EMBL/GenBank/DDBJ databases">
        <authorList>
            <person name="de Groot N.N."/>
        </authorList>
    </citation>
    <scope>NUCLEOTIDE SEQUENCE [LARGE SCALE GENOMIC DNA]</scope>
    <source>
        <strain evidence="2 3">DSM 569</strain>
    </source>
</reference>
<gene>
    <name evidence="2" type="ORF">SAMN04244560_01605</name>
</gene>
<evidence type="ECO:0000259" key="1">
    <source>
        <dbReference type="Pfam" id="PF00329"/>
    </source>
</evidence>
<protein>
    <submittedName>
        <fullName evidence="2">Respiratory-chain NADH dehydrogenase, subunit</fullName>
    </submittedName>
</protein>
<name>A0A1G7QMA2_THETY</name>
<dbReference type="SUPFAM" id="SSF143243">
    <property type="entry name" value="Nqo5-like"/>
    <property type="match status" value="1"/>
</dbReference>
<sequence length="125" mass="14742">MINSREVKVDEIEKEAKYYYDNGYRFVTETCLEEDGKFKIIYTFEREYELENFHVYVNPAEEVPSISKIYFAALLIENEIQELFGVKFKNLAIDFEGLLFLGEYAPISPQASIEIMRRDKGDKNE</sequence>
<dbReference type="EMBL" id="FNBS01000036">
    <property type="protein sequence ID" value="SDF99605.1"/>
    <property type="molecule type" value="Genomic_DNA"/>
</dbReference>
<dbReference type="InterPro" id="IPR012179">
    <property type="entry name" value="NiFe-hyd_3_EchD"/>
</dbReference>
<feature type="domain" description="NADH:ubiquinone oxidoreductase 30kDa subunit" evidence="1">
    <location>
        <begin position="7"/>
        <end position="90"/>
    </location>
</feature>